<evidence type="ECO:0000313" key="1">
    <source>
        <dbReference type="EMBL" id="KAL1271005.1"/>
    </source>
</evidence>
<dbReference type="Proteomes" id="UP001558613">
    <property type="component" value="Unassembled WGS sequence"/>
</dbReference>
<evidence type="ECO:0000313" key="2">
    <source>
        <dbReference type="Proteomes" id="UP001558613"/>
    </source>
</evidence>
<proteinExistence type="predicted"/>
<comment type="caution">
    <text evidence="1">The sequence shown here is derived from an EMBL/GenBank/DDBJ whole genome shotgun (WGS) entry which is preliminary data.</text>
</comment>
<sequence>MSGGRVVLDFSPACRAIIESSRRLILLPRGPQRPRFVLREESESWCINVRGISVLKLLYSHIHCDQHWANLKGGFHYLPSVLPQ</sequence>
<keyword evidence="2" id="KW-1185">Reference proteome</keyword>
<name>A0ABR3N242_9TELE</name>
<gene>
    <name evidence="1" type="ORF">QQF64_030021</name>
</gene>
<reference evidence="1 2" key="1">
    <citation type="submission" date="2023-09" db="EMBL/GenBank/DDBJ databases">
        <authorList>
            <person name="Wang M."/>
        </authorList>
    </citation>
    <scope>NUCLEOTIDE SEQUENCE [LARGE SCALE GENOMIC DNA]</scope>
    <source>
        <strain evidence="1">GT-2023</strain>
        <tissue evidence="1">Liver</tissue>
    </source>
</reference>
<protein>
    <submittedName>
        <fullName evidence="1">Uncharacterized protein</fullName>
    </submittedName>
</protein>
<dbReference type="EMBL" id="JAYMGO010000007">
    <property type="protein sequence ID" value="KAL1271005.1"/>
    <property type="molecule type" value="Genomic_DNA"/>
</dbReference>
<accession>A0ABR3N242</accession>
<organism evidence="1 2">
    <name type="scientific">Cirrhinus molitorella</name>
    <name type="common">mud carp</name>
    <dbReference type="NCBI Taxonomy" id="172907"/>
    <lineage>
        <taxon>Eukaryota</taxon>
        <taxon>Metazoa</taxon>
        <taxon>Chordata</taxon>
        <taxon>Craniata</taxon>
        <taxon>Vertebrata</taxon>
        <taxon>Euteleostomi</taxon>
        <taxon>Actinopterygii</taxon>
        <taxon>Neopterygii</taxon>
        <taxon>Teleostei</taxon>
        <taxon>Ostariophysi</taxon>
        <taxon>Cypriniformes</taxon>
        <taxon>Cyprinidae</taxon>
        <taxon>Labeoninae</taxon>
        <taxon>Labeonini</taxon>
        <taxon>Cirrhinus</taxon>
    </lineage>
</organism>